<protein>
    <recommendedName>
        <fullName evidence="4">DUF2849 domain-containing protein</fullName>
    </recommendedName>
</protein>
<dbReference type="Pfam" id="PF11011">
    <property type="entry name" value="DUF2849"/>
    <property type="match status" value="1"/>
</dbReference>
<reference evidence="2 3" key="1">
    <citation type="submission" date="2015-03" db="EMBL/GenBank/DDBJ databases">
        <title>Draft genome sequence of Elstera litoralis.</title>
        <authorList>
            <person name="Rahalkar M.C."/>
            <person name="Dhakephalkar P.K."/>
            <person name="Pore S.D."/>
            <person name="Arora P."/>
            <person name="Kapse N.G."/>
            <person name="Pandit P.S."/>
        </authorList>
    </citation>
    <scope>NUCLEOTIDE SEQUENCE [LARGE SCALE GENOMIC DNA]</scope>
    <source>
        <strain evidence="2 3">Dia-1</strain>
    </source>
</reference>
<evidence type="ECO:0008006" key="4">
    <source>
        <dbReference type="Google" id="ProtNLM"/>
    </source>
</evidence>
<evidence type="ECO:0000256" key="1">
    <source>
        <dbReference type="SAM" id="MobiDB-lite"/>
    </source>
</evidence>
<dbReference type="EMBL" id="LAJY01000081">
    <property type="protein sequence ID" value="KJV10537.1"/>
    <property type="molecule type" value="Genomic_DNA"/>
</dbReference>
<name>A0A0F3IV76_9PROT</name>
<accession>A0A0F3IV76</accession>
<comment type="caution">
    <text evidence="2">The sequence shown here is derived from an EMBL/GenBank/DDBJ whole genome shotgun (WGS) entry which is preliminary data.</text>
</comment>
<sequence length="95" mass="9957">MIFFTGKDLATLTQDGFGPAWSLAIADAPLFSLAEAETLLAIAVQNPALVGPYLVEADATAHGPRPLKMRERIRGEGPTVDIPTNPASLTQAKAA</sequence>
<keyword evidence="3" id="KW-1185">Reference proteome</keyword>
<dbReference type="AlphaFoldDB" id="A0A0F3IV76"/>
<feature type="compositionally biased region" description="Polar residues" evidence="1">
    <location>
        <begin position="85"/>
        <end position="95"/>
    </location>
</feature>
<feature type="region of interest" description="Disordered" evidence="1">
    <location>
        <begin position="65"/>
        <end position="95"/>
    </location>
</feature>
<organism evidence="2 3">
    <name type="scientific">Elstera litoralis</name>
    <dbReference type="NCBI Taxonomy" id="552518"/>
    <lineage>
        <taxon>Bacteria</taxon>
        <taxon>Pseudomonadati</taxon>
        <taxon>Pseudomonadota</taxon>
        <taxon>Alphaproteobacteria</taxon>
        <taxon>Rhodospirillales</taxon>
        <taxon>Rhodospirillaceae</taxon>
        <taxon>Elstera</taxon>
    </lineage>
</organism>
<gene>
    <name evidence="2" type="ORF">VZ95_04240</name>
</gene>
<proteinExistence type="predicted"/>
<evidence type="ECO:0000313" key="2">
    <source>
        <dbReference type="EMBL" id="KJV10537.1"/>
    </source>
</evidence>
<evidence type="ECO:0000313" key="3">
    <source>
        <dbReference type="Proteomes" id="UP000033774"/>
    </source>
</evidence>
<dbReference type="Proteomes" id="UP000033774">
    <property type="component" value="Unassembled WGS sequence"/>
</dbReference>
<dbReference type="InterPro" id="IPR021270">
    <property type="entry name" value="DUF2849"/>
</dbReference>